<comment type="caution">
    <text evidence="2">The sequence shown here is derived from an EMBL/GenBank/DDBJ whole genome shotgun (WGS) entry which is preliminary data.</text>
</comment>
<protein>
    <submittedName>
        <fullName evidence="2">Ret finger protein-like 1 antisense protein</fullName>
    </submittedName>
</protein>
<proteinExistence type="predicted"/>
<name>A0A4D9DL81_9SAUR</name>
<accession>A0A4D9DL81</accession>
<dbReference type="EMBL" id="QXTE01000436">
    <property type="protein sequence ID" value="TFJ98014.1"/>
    <property type="molecule type" value="Genomic_DNA"/>
</dbReference>
<keyword evidence="1" id="KW-0472">Membrane</keyword>
<dbReference type="AlphaFoldDB" id="A0A4D9DL81"/>
<evidence type="ECO:0000256" key="1">
    <source>
        <dbReference type="SAM" id="Phobius"/>
    </source>
</evidence>
<keyword evidence="3" id="KW-1185">Reference proteome</keyword>
<sequence>MEQRTKPSVHEALRRGNKLPSFFILLTPAPSPPPVGSKVVCPKCTSPTTARDKMVYPNQPAPRCSRHDDISPMPPLTAGVKMVYPISAILLGWAVCGIVCVELN</sequence>
<organism evidence="2 3">
    <name type="scientific">Platysternon megacephalum</name>
    <name type="common">big-headed turtle</name>
    <dbReference type="NCBI Taxonomy" id="55544"/>
    <lineage>
        <taxon>Eukaryota</taxon>
        <taxon>Metazoa</taxon>
        <taxon>Chordata</taxon>
        <taxon>Craniata</taxon>
        <taxon>Vertebrata</taxon>
        <taxon>Euteleostomi</taxon>
        <taxon>Archelosauria</taxon>
        <taxon>Testudinata</taxon>
        <taxon>Testudines</taxon>
        <taxon>Cryptodira</taxon>
        <taxon>Durocryptodira</taxon>
        <taxon>Testudinoidea</taxon>
        <taxon>Platysternidae</taxon>
        <taxon>Platysternon</taxon>
    </lineage>
</organism>
<reference evidence="2 3" key="2">
    <citation type="submission" date="2019-04" db="EMBL/GenBank/DDBJ databases">
        <title>The genome sequence of big-headed turtle.</title>
        <authorList>
            <person name="Gong S."/>
        </authorList>
    </citation>
    <scope>NUCLEOTIDE SEQUENCE [LARGE SCALE GENOMIC DNA]</scope>
    <source>
        <strain evidence="2">DO16091913</strain>
        <tissue evidence="2">Muscle</tissue>
    </source>
</reference>
<keyword evidence="1" id="KW-1133">Transmembrane helix</keyword>
<gene>
    <name evidence="2" type="ORF">DR999_PMT20081</name>
</gene>
<evidence type="ECO:0000313" key="3">
    <source>
        <dbReference type="Proteomes" id="UP000297703"/>
    </source>
</evidence>
<reference evidence="2 3" key="1">
    <citation type="submission" date="2019-04" db="EMBL/GenBank/DDBJ databases">
        <title>Draft genome of the big-headed turtle Platysternon megacephalum.</title>
        <authorList>
            <person name="Gong S."/>
        </authorList>
    </citation>
    <scope>NUCLEOTIDE SEQUENCE [LARGE SCALE GENOMIC DNA]</scope>
    <source>
        <strain evidence="2">DO16091913</strain>
        <tissue evidence="2">Muscle</tissue>
    </source>
</reference>
<evidence type="ECO:0000313" key="2">
    <source>
        <dbReference type="EMBL" id="TFJ98014.1"/>
    </source>
</evidence>
<keyword evidence="1" id="KW-0812">Transmembrane</keyword>
<dbReference type="Proteomes" id="UP000297703">
    <property type="component" value="Unassembled WGS sequence"/>
</dbReference>
<feature type="transmembrane region" description="Helical" evidence="1">
    <location>
        <begin position="82"/>
        <end position="101"/>
    </location>
</feature>